<keyword evidence="1" id="KW-0472">Membrane</keyword>
<name>A0A1V1P8W5_9BACT</name>
<accession>A0A1V1P8W5</accession>
<keyword evidence="1" id="KW-0812">Transmembrane</keyword>
<feature type="transmembrane region" description="Helical" evidence="1">
    <location>
        <begin position="30"/>
        <end position="48"/>
    </location>
</feature>
<keyword evidence="1" id="KW-1133">Transmembrane helix</keyword>
<dbReference type="EMBL" id="ATBP01000297">
    <property type="protein sequence ID" value="ETR71250.1"/>
    <property type="molecule type" value="Genomic_DNA"/>
</dbReference>
<evidence type="ECO:0000313" key="2">
    <source>
        <dbReference type="EMBL" id="ETR71250.1"/>
    </source>
</evidence>
<sequence>MIYLLLYPLFIVLCPIISILTGIESIITKEIFIITGLIVVWFGNYLLFGQLRDSIRATVIMLVFCLMCMVVIVKLHQSIFTDEPPPKVSIIDMYQTKVSKVKHGSK</sequence>
<dbReference type="Proteomes" id="UP000189670">
    <property type="component" value="Unassembled WGS sequence"/>
</dbReference>
<evidence type="ECO:0000256" key="1">
    <source>
        <dbReference type="SAM" id="Phobius"/>
    </source>
</evidence>
<feature type="transmembrane region" description="Helical" evidence="1">
    <location>
        <begin position="6"/>
        <end position="23"/>
    </location>
</feature>
<organism evidence="2 3">
    <name type="scientific">Candidatus Magnetoglobus multicellularis str. Araruama</name>
    <dbReference type="NCBI Taxonomy" id="890399"/>
    <lineage>
        <taxon>Bacteria</taxon>
        <taxon>Pseudomonadati</taxon>
        <taxon>Thermodesulfobacteriota</taxon>
        <taxon>Desulfobacteria</taxon>
        <taxon>Desulfobacterales</taxon>
        <taxon>Desulfobacteraceae</taxon>
        <taxon>Candidatus Magnetoglobus</taxon>
    </lineage>
</organism>
<gene>
    <name evidence="2" type="ORF">OMM_08243</name>
</gene>
<reference evidence="3" key="1">
    <citation type="submission" date="2012-11" db="EMBL/GenBank/DDBJ databases">
        <authorList>
            <person name="Lucero-Rivera Y.E."/>
            <person name="Tovar-Ramirez D."/>
        </authorList>
    </citation>
    <scope>NUCLEOTIDE SEQUENCE [LARGE SCALE GENOMIC DNA]</scope>
    <source>
        <strain evidence="3">Araruama</strain>
    </source>
</reference>
<dbReference type="AlphaFoldDB" id="A0A1V1P8W5"/>
<evidence type="ECO:0000313" key="3">
    <source>
        <dbReference type="Proteomes" id="UP000189670"/>
    </source>
</evidence>
<protein>
    <submittedName>
        <fullName evidence="2">Uncharacterized protein</fullName>
    </submittedName>
</protein>
<proteinExistence type="predicted"/>
<comment type="caution">
    <text evidence="2">The sequence shown here is derived from an EMBL/GenBank/DDBJ whole genome shotgun (WGS) entry which is preliminary data.</text>
</comment>
<feature type="transmembrane region" description="Helical" evidence="1">
    <location>
        <begin position="54"/>
        <end position="73"/>
    </location>
</feature>